<keyword evidence="3" id="KW-0547">Nucleotide-binding</keyword>
<evidence type="ECO:0000313" key="7">
    <source>
        <dbReference type="Proteomes" id="UP000289718"/>
    </source>
</evidence>
<reference evidence="6 7" key="1">
    <citation type="submission" date="2017-09" db="EMBL/GenBank/DDBJ databases">
        <title>Genomics of the genus Arcobacter.</title>
        <authorList>
            <person name="Perez-Cataluna A."/>
            <person name="Figueras M.J."/>
            <person name="Salas-Masso N."/>
        </authorList>
    </citation>
    <scope>NUCLEOTIDE SEQUENCE [LARGE SCALE GENOMIC DNA]</scope>
    <source>
        <strain evidence="6 7">F156-34</strain>
    </source>
</reference>
<dbReference type="GO" id="GO:0016887">
    <property type="term" value="F:ATP hydrolysis activity"/>
    <property type="evidence" value="ECO:0007669"/>
    <property type="project" value="InterPro"/>
</dbReference>
<evidence type="ECO:0000256" key="2">
    <source>
        <dbReference type="ARBA" id="ARBA00022448"/>
    </source>
</evidence>
<dbReference type="PANTHER" id="PTHR42734:SF6">
    <property type="entry name" value="MOLYBDATE IMPORT ATP-BINDING PROTEIN MOLC"/>
    <property type="match status" value="1"/>
</dbReference>
<keyword evidence="4 6" id="KW-0067">ATP-binding</keyword>
<feature type="domain" description="ABC transporter" evidence="5">
    <location>
        <begin position="2"/>
        <end position="235"/>
    </location>
</feature>
<evidence type="ECO:0000256" key="3">
    <source>
        <dbReference type="ARBA" id="ARBA00022741"/>
    </source>
</evidence>
<dbReference type="RefSeq" id="WP_129061091.1">
    <property type="nucleotide sequence ID" value="NZ_NXIE01000002.1"/>
</dbReference>
<protein>
    <submittedName>
        <fullName evidence="6">Iron ABC transporter ATP-binding protein</fullName>
    </submittedName>
</protein>
<keyword evidence="7" id="KW-1185">Reference proteome</keyword>
<dbReference type="InterPro" id="IPR017871">
    <property type="entry name" value="ABC_transporter-like_CS"/>
</dbReference>
<dbReference type="InterPro" id="IPR027417">
    <property type="entry name" value="P-loop_NTPase"/>
</dbReference>
<dbReference type="InterPro" id="IPR003593">
    <property type="entry name" value="AAA+_ATPase"/>
</dbReference>
<evidence type="ECO:0000259" key="5">
    <source>
        <dbReference type="PROSITE" id="PS50893"/>
    </source>
</evidence>
<accession>A0A4Q1AY31</accession>
<dbReference type="Gene3D" id="3.40.50.300">
    <property type="entry name" value="P-loop containing nucleotide triphosphate hydrolases"/>
    <property type="match status" value="1"/>
</dbReference>
<dbReference type="OrthoDB" id="5515229at2"/>
<gene>
    <name evidence="6" type="ORF">CP965_05570</name>
</gene>
<comment type="caution">
    <text evidence="6">The sequence shown here is derived from an EMBL/GenBank/DDBJ whole genome shotgun (WGS) entry which is preliminary data.</text>
</comment>
<comment type="similarity">
    <text evidence="1">Belongs to the ABC transporter superfamily.</text>
</comment>
<dbReference type="Proteomes" id="UP000289718">
    <property type="component" value="Unassembled WGS sequence"/>
</dbReference>
<dbReference type="PANTHER" id="PTHR42734">
    <property type="entry name" value="METAL TRANSPORT SYSTEM ATP-BINDING PROTEIN TM_0124-RELATED"/>
    <property type="match status" value="1"/>
</dbReference>
<evidence type="ECO:0000256" key="4">
    <source>
        <dbReference type="ARBA" id="ARBA00022840"/>
    </source>
</evidence>
<dbReference type="AlphaFoldDB" id="A0A4Q1AY31"/>
<dbReference type="SMART" id="SM00382">
    <property type="entry name" value="AAA"/>
    <property type="match status" value="1"/>
</dbReference>
<dbReference type="InterPro" id="IPR003439">
    <property type="entry name" value="ABC_transporter-like_ATP-bd"/>
</dbReference>
<evidence type="ECO:0000313" key="6">
    <source>
        <dbReference type="EMBL" id="RXK13270.1"/>
    </source>
</evidence>
<dbReference type="PROSITE" id="PS50893">
    <property type="entry name" value="ABC_TRANSPORTER_2"/>
    <property type="match status" value="1"/>
</dbReference>
<name>A0A4Q1AY31_9BACT</name>
<sequence length="248" mass="28628">MIETQKLNYSLKNKQILKDITINSKSGDVTAIIGPNGAGKSTFLKLLRKFIQKDSGEISLDNKQIEYFDNKQLSKLISYLPQTTKAIACSVEDCILLGRKPHMRFFPKKEDYDKCEKIINELNLEKFKEKNVLKLSGGEFQKVLIARSLVQEGNILFLDEPINHLDIKNQLEIMDITKNMTKQKNLTTYVVLHDLNLALKYANKILLLKNGENIFYGEKKKLKEEILSHAYEVELKLIEFKGEKKVIY</sequence>
<organism evidence="6 7">
    <name type="scientific">Halarcobacter mediterraneus</name>
    <dbReference type="NCBI Taxonomy" id="2023153"/>
    <lineage>
        <taxon>Bacteria</taxon>
        <taxon>Pseudomonadati</taxon>
        <taxon>Campylobacterota</taxon>
        <taxon>Epsilonproteobacteria</taxon>
        <taxon>Campylobacterales</taxon>
        <taxon>Arcobacteraceae</taxon>
        <taxon>Halarcobacter</taxon>
    </lineage>
</organism>
<dbReference type="EMBL" id="NXIE01000002">
    <property type="protein sequence ID" value="RXK13270.1"/>
    <property type="molecule type" value="Genomic_DNA"/>
</dbReference>
<dbReference type="PROSITE" id="PS00211">
    <property type="entry name" value="ABC_TRANSPORTER_1"/>
    <property type="match status" value="1"/>
</dbReference>
<proteinExistence type="inferred from homology"/>
<evidence type="ECO:0000256" key="1">
    <source>
        <dbReference type="ARBA" id="ARBA00005417"/>
    </source>
</evidence>
<dbReference type="Pfam" id="PF00005">
    <property type="entry name" value="ABC_tran"/>
    <property type="match status" value="1"/>
</dbReference>
<keyword evidence="2" id="KW-0813">Transport</keyword>
<dbReference type="CDD" id="cd03214">
    <property type="entry name" value="ABC_Iron-Siderophores_B12_Hemin"/>
    <property type="match status" value="1"/>
</dbReference>
<dbReference type="FunFam" id="3.40.50.300:FF:000134">
    <property type="entry name" value="Iron-enterobactin ABC transporter ATP-binding protein"/>
    <property type="match status" value="1"/>
</dbReference>
<dbReference type="GO" id="GO:0005524">
    <property type="term" value="F:ATP binding"/>
    <property type="evidence" value="ECO:0007669"/>
    <property type="project" value="UniProtKB-KW"/>
</dbReference>
<dbReference type="InterPro" id="IPR050153">
    <property type="entry name" value="Metal_Ion_Import_ABC"/>
</dbReference>
<dbReference type="SUPFAM" id="SSF52540">
    <property type="entry name" value="P-loop containing nucleoside triphosphate hydrolases"/>
    <property type="match status" value="1"/>
</dbReference>